<accession>A0A0D7K617</accession>
<keyword evidence="6" id="KW-1185">Reference proteome</keyword>
<dbReference type="STRING" id="80878.RP29_16560"/>
<feature type="active site" evidence="1">
    <location>
        <position position="142"/>
    </location>
</feature>
<feature type="domain" description="Transglycosylase SLT" evidence="4">
    <location>
        <begin position="46"/>
        <end position="348"/>
    </location>
</feature>
<dbReference type="PANTHER" id="PTHR30163:SF9">
    <property type="entry name" value="MEMBRANE-BOUND LYTIC MUREIN TRANSGLYCOSYLASE B"/>
    <property type="match status" value="1"/>
</dbReference>
<dbReference type="OrthoDB" id="9772911at2"/>
<dbReference type="InterPro" id="IPR031304">
    <property type="entry name" value="SLT_2"/>
</dbReference>
<dbReference type="CDD" id="cd13399">
    <property type="entry name" value="Slt35-like"/>
    <property type="match status" value="1"/>
</dbReference>
<evidence type="ECO:0000313" key="5">
    <source>
        <dbReference type="EMBL" id="KJA09407.1"/>
    </source>
</evidence>
<dbReference type="RefSeq" id="WP_044401093.1">
    <property type="nucleotide sequence ID" value="NZ_JXYQ01000062.1"/>
</dbReference>
<evidence type="ECO:0000256" key="2">
    <source>
        <dbReference type="SAM" id="MobiDB-lite"/>
    </source>
</evidence>
<dbReference type="Proteomes" id="UP000032566">
    <property type="component" value="Unassembled WGS sequence"/>
</dbReference>
<dbReference type="GO" id="GO:0008933">
    <property type="term" value="F:peptidoglycan lytic transglycosylase activity"/>
    <property type="evidence" value="ECO:0007669"/>
    <property type="project" value="TreeGrafter"/>
</dbReference>
<dbReference type="PANTHER" id="PTHR30163">
    <property type="entry name" value="MEMBRANE-BOUND LYTIC MUREIN TRANSGLYCOSYLASE B"/>
    <property type="match status" value="1"/>
</dbReference>
<feature type="chain" id="PRO_5002320850" evidence="3">
    <location>
        <begin position="22"/>
        <end position="363"/>
    </location>
</feature>
<dbReference type="SUPFAM" id="SSF53955">
    <property type="entry name" value="Lysozyme-like"/>
    <property type="match status" value="1"/>
</dbReference>
<name>A0A0D7K617_9BURK</name>
<dbReference type="InterPro" id="IPR043426">
    <property type="entry name" value="MltB-like"/>
</dbReference>
<protein>
    <submittedName>
        <fullName evidence="5">Lytic transglycosylase</fullName>
    </submittedName>
</protein>
<evidence type="ECO:0000256" key="3">
    <source>
        <dbReference type="SAM" id="SignalP"/>
    </source>
</evidence>
<reference evidence="5 6" key="1">
    <citation type="submission" date="2014-12" db="EMBL/GenBank/DDBJ databases">
        <title>Isolation of bacteria from lake water.</title>
        <authorList>
            <person name="Sheng K.-Y."/>
            <person name="Chin P.-S."/>
            <person name="Chan K.-G."/>
            <person name="Tan G.S."/>
        </authorList>
    </citation>
    <scope>NUCLEOTIDE SEQUENCE [LARGE SCALE GENOMIC DNA]</scope>
    <source>
        <strain evidence="5 6">KY4</strain>
    </source>
</reference>
<dbReference type="NCBIfam" id="TIGR02282">
    <property type="entry name" value="MltB"/>
    <property type="match status" value="1"/>
</dbReference>
<dbReference type="InterPro" id="IPR011757">
    <property type="entry name" value="Lytic_transglycosylase_MltB"/>
</dbReference>
<dbReference type="Pfam" id="PF13406">
    <property type="entry name" value="SLT_2"/>
    <property type="match status" value="1"/>
</dbReference>
<feature type="region of interest" description="Disordered" evidence="2">
    <location>
        <begin position="22"/>
        <end position="43"/>
    </location>
</feature>
<feature type="signal peptide" evidence="3">
    <location>
        <begin position="1"/>
        <end position="21"/>
    </location>
</feature>
<keyword evidence="3" id="KW-0732">Signal</keyword>
<organism evidence="5 6">
    <name type="scientific">Acidovorax temperans</name>
    <dbReference type="NCBI Taxonomy" id="80878"/>
    <lineage>
        <taxon>Bacteria</taxon>
        <taxon>Pseudomonadati</taxon>
        <taxon>Pseudomonadota</taxon>
        <taxon>Betaproteobacteria</taxon>
        <taxon>Burkholderiales</taxon>
        <taxon>Comamonadaceae</taxon>
        <taxon>Acidovorax</taxon>
    </lineage>
</organism>
<sequence length="363" mass="40037">MFKTVFLATALIAACAIPASAKPQKPSQSANRSNAVQGSTPYAQRDDAMQFADDLAERRGLDREWVRQAVGQARFLGSVPKLMLPPSKGTAKNWRVYRSRFIDPIRIRAGVRFWQEHREALARAEQEYGVPAEIIVGIIGVETIYGQQMGNFRVMDALATLAFDFPTAHPRAKERTEFFRRELEQWLSLSNRTNIDPFEVRGSYAGAMGLGQFMPSSWARFAVDFDGDSRIDLFRSPTDAIGSVANYFKGHGWTTGMPTHYSVQFDPATVKMDELLAPDILPTFSATSMQAKGALLDAAGAQHAGPLALVELENGGDAPTYVAGTENFYAITRYNWSSYYAMAVIELGREVAAARNATLASSR</sequence>
<dbReference type="FunFam" id="1.10.8.350:FF:000001">
    <property type="entry name" value="Lytic murein transglycosylase B"/>
    <property type="match status" value="1"/>
</dbReference>
<gene>
    <name evidence="5" type="ORF">RP29_16560</name>
</gene>
<dbReference type="EMBL" id="JXYQ01000062">
    <property type="protein sequence ID" value="KJA09407.1"/>
    <property type="molecule type" value="Genomic_DNA"/>
</dbReference>
<feature type="compositionally biased region" description="Polar residues" evidence="2">
    <location>
        <begin position="25"/>
        <end position="42"/>
    </location>
</feature>
<dbReference type="Gene3D" id="1.10.530.10">
    <property type="match status" value="1"/>
</dbReference>
<dbReference type="PROSITE" id="PS51257">
    <property type="entry name" value="PROKAR_LIPOPROTEIN"/>
    <property type="match status" value="1"/>
</dbReference>
<dbReference type="PATRIC" id="fig|80878.5.peg.3231"/>
<proteinExistence type="predicted"/>
<dbReference type="Gene3D" id="1.10.8.350">
    <property type="entry name" value="Bacterial muramidase"/>
    <property type="match status" value="1"/>
</dbReference>
<dbReference type="AlphaFoldDB" id="A0A0D7K617"/>
<evidence type="ECO:0000313" key="6">
    <source>
        <dbReference type="Proteomes" id="UP000032566"/>
    </source>
</evidence>
<dbReference type="GO" id="GO:0009253">
    <property type="term" value="P:peptidoglycan catabolic process"/>
    <property type="evidence" value="ECO:0007669"/>
    <property type="project" value="TreeGrafter"/>
</dbReference>
<evidence type="ECO:0000256" key="1">
    <source>
        <dbReference type="PIRSR" id="PIRSR611757-1"/>
    </source>
</evidence>
<evidence type="ECO:0000259" key="4">
    <source>
        <dbReference type="Pfam" id="PF13406"/>
    </source>
</evidence>
<comment type="caution">
    <text evidence="5">The sequence shown here is derived from an EMBL/GenBank/DDBJ whole genome shotgun (WGS) entry which is preliminary data.</text>
</comment>
<dbReference type="InterPro" id="IPR023346">
    <property type="entry name" value="Lysozyme-like_dom_sf"/>
</dbReference>